<evidence type="ECO:0000313" key="1">
    <source>
        <dbReference type="EMBL" id="KXG37029.1"/>
    </source>
</evidence>
<dbReference type="Gramene" id="KXG37029">
    <property type="protein sequence ID" value="KXG37029"/>
    <property type="gene ID" value="SORBI_3002G429100"/>
</dbReference>
<reference evidence="1" key="2">
    <citation type="submission" date="2017-02" db="EMBL/GenBank/DDBJ databases">
        <title>WGS assembly of Sorghum bicolor.</title>
        <authorList>
            <person name="Paterson A."/>
            <person name="Mullet J."/>
            <person name="Bowers J."/>
            <person name="Bruggmann R."/>
            <person name="Dubchak I."/>
            <person name="Grimwood J."/>
            <person name="Gundlach H."/>
            <person name="Haberer G."/>
            <person name="Hellsten U."/>
            <person name="Mitros T."/>
            <person name="Poliakov A."/>
            <person name="Schmutz J."/>
            <person name="Spannagl M."/>
            <person name="Tang H."/>
            <person name="Wang X."/>
            <person name="Wicker T."/>
            <person name="Bharti A."/>
            <person name="Chapman J."/>
            <person name="Feltus F."/>
            <person name="Gowik U."/>
            <person name="Grigoriev I."/>
            <person name="Lyons E."/>
            <person name="Maher C."/>
            <person name="Martis M."/>
            <person name="Narechania A."/>
            <person name="Otillar R."/>
            <person name="Penning B."/>
            <person name="Salamov A."/>
            <person name="Wang Y."/>
            <person name="Zhang L."/>
            <person name="Carpita N."/>
            <person name="Freeling M."/>
            <person name="Gingle A."/>
            <person name="Hash C."/>
            <person name="Keller B."/>
            <person name="Klein P."/>
            <person name="Kresovich S."/>
            <person name="Mccann M."/>
            <person name="Ming R."/>
            <person name="Peterson D."/>
            <person name="Rahman M."/>
            <person name="Ware D."/>
            <person name="Westhoff P."/>
            <person name="Mayer K."/>
            <person name="Messing J."/>
            <person name="Sims D."/>
            <person name="Jenkins J."/>
            <person name="Shu S."/>
            <person name="Rokhsar D."/>
        </authorList>
    </citation>
    <scope>NUCLEOTIDE SEQUENCE</scope>
</reference>
<keyword evidence="2" id="KW-1185">Reference proteome</keyword>
<dbReference type="EMBL" id="CM000761">
    <property type="protein sequence ID" value="KXG37029.1"/>
    <property type="molecule type" value="Genomic_DNA"/>
</dbReference>
<dbReference type="Pfam" id="PF07893">
    <property type="entry name" value="DUF1668"/>
    <property type="match status" value="1"/>
</dbReference>
<dbReference type="InterPro" id="IPR012871">
    <property type="entry name" value="DUF1668_ORYSA"/>
</dbReference>
<organism evidence="1 2">
    <name type="scientific">Sorghum bicolor</name>
    <name type="common">Sorghum</name>
    <name type="synonym">Sorghum vulgare</name>
    <dbReference type="NCBI Taxonomy" id="4558"/>
    <lineage>
        <taxon>Eukaryota</taxon>
        <taxon>Viridiplantae</taxon>
        <taxon>Streptophyta</taxon>
        <taxon>Embryophyta</taxon>
        <taxon>Tracheophyta</taxon>
        <taxon>Spermatophyta</taxon>
        <taxon>Magnoliopsida</taxon>
        <taxon>Liliopsida</taxon>
        <taxon>Poales</taxon>
        <taxon>Poaceae</taxon>
        <taxon>PACMAD clade</taxon>
        <taxon>Panicoideae</taxon>
        <taxon>Andropogonodae</taxon>
        <taxon>Andropogoneae</taxon>
        <taxon>Sorghinae</taxon>
        <taxon>Sorghum</taxon>
    </lineage>
</organism>
<dbReference type="InParanoid" id="A0A1B6QGJ3"/>
<dbReference type="Proteomes" id="UP000000768">
    <property type="component" value="Chromosome 2"/>
</dbReference>
<dbReference type="AlphaFoldDB" id="A0A1B6QGJ3"/>
<reference evidence="2" key="3">
    <citation type="journal article" date="2018" name="Plant J.">
        <title>The Sorghum bicolor reference genome: improved assembly, gene annotations, a transcriptome atlas, and signatures of genome organization.</title>
        <authorList>
            <person name="McCormick R.F."/>
            <person name="Truong S.K."/>
            <person name="Sreedasyam A."/>
            <person name="Jenkins J."/>
            <person name="Shu S."/>
            <person name="Sims D."/>
            <person name="Kennedy M."/>
            <person name="Amirebrahimi M."/>
            <person name="Weers B.D."/>
            <person name="McKinley B."/>
            <person name="Mattison A."/>
            <person name="Morishige D.T."/>
            <person name="Grimwood J."/>
            <person name="Schmutz J."/>
            <person name="Mullet J.E."/>
        </authorList>
    </citation>
    <scope>NUCLEOTIDE SEQUENCE [LARGE SCALE GENOMIC DNA]</scope>
    <source>
        <strain evidence="2">cv. BTx623</strain>
    </source>
</reference>
<name>A0A1B6QGJ3_SORBI</name>
<dbReference type="eggNOG" id="ENOG502R6I8">
    <property type="taxonomic scope" value="Eukaryota"/>
</dbReference>
<dbReference type="Gramene" id="OQU90554">
    <property type="protein sequence ID" value="OQU90554"/>
    <property type="gene ID" value="SORBI_3002G429100"/>
</dbReference>
<sequence length="295" mass="31997">MTFSMPRCPNASCPSSTSARSASGLALGCCVQHFPIFITVGDDELFALDMDSFKMFSMKQPQHEWSWCDLPLPPLIKSMDVTSIAVGSDGCTIFASTDSATFAFDIVNSEWKQSSNCSLPLAGHANYVHALGIFVGLSRVPGTYGHLCFCSKLGGDDENVRLSKENLLLKDPVNHVGATLVYLGGSEPGFCLVECVSTTQDKTVDMQLEECDQLVNCVDEAGGGNCGELHQNVDEGDGASGSMQHRYLYRLTTFSLSFDNNGDLTTDETCVEQCYKVPEEVSEAIYLANPVAFWL</sequence>
<protein>
    <submittedName>
        <fullName evidence="1">Uncharacterized protein</fullName>
    </submittedName>
</protein>
<dbReference type="PANTHER" id="PTHR33085">
    <property type="entry name" value="OS12G0113100 PROTEIN-RELATED"/>
    <property type="match status" value="1"/>
</dbReference>
<dbReference type="EMBL" id="CM000761">
    <property type="protein sequence ID" value="OQU90554.1"/>
    <property type="molecule type" value="Genomic_DNA"/>
</dbReference>
<gene>
    <name evidence="1" type="ORF">SORBI_3002G429100</name>
</gene>
<dbReference type="OMA" id="LQECDEQ"/>
<dbReference type="PANTHER" id="PTHR33085:SF143">
    <property type="match status" value="1"/>
</dbReference>
<proteinExistence type="predicted"/>
<accession>A0A1B6QGJ3</accession>
<evidence type="ECO:0000313" key="2">
    <source>
        <dbReference type="Proteomes" id="UP000000768"/>
    </source>
</evidence>
<reference evidence="1 2" key="1">
    <citation type="journal article" date="2009" name="Nature">
        <title>The Sorghum bicolor genome and the diversification of grasses.</title>
        <authorList>
            <person name="Paterson A.H."/>
            <person name="Bowers J.E."/>
            <person name="Bruggmann R."/>
            <person name="Dubchak I."/>
            <person name="Grimwood J."/>
            <person name="Gundlach H."/>
            <person name="Haberer G."/>
            <person name="Hellsten U."/>
            <person name="Mitros T."/>
            <person name="Poliakov A."/>
            <person name="Schmutz J."/>
            <person name="Spannagl M."/>
            <person name="Tang H."/>
            <person name="Wang X."/>
            <person name="Wicker T."/>
            <person name="Bharti A.K."/>
            <person name="Chapman J."/>
            <person name="Feltus F.A."/>
            <person name="Gowik U."/>
            <person name="Grigoriev I.V."/>
            <person name="Lyons E."/>
            <person name="Maher C.A."/>
            <person name="Martis M."/>
            <person name="Narechania A."/>
            <person name="Otillar R.P."/>
            <person name="Penning B.W."/>
            <person name="Salamov A.A."/>
            <person name="Wang Y."/>
            <person name="Zhang L."/>
            <person name="Carpita N.C."/>
            <person name="Freeling M."/>
            <person name="Gingle A.R."/>
            <person name="Hash C.T."/>
            <person name="Keller B."/>
            <person name="Klein P."/>
            <person name="Kresovich S."/>
            <person name="McCann M.C."/>
            <person name="Ming R."/>
            <person name="Peterson D.G."/>
            <person name="Mehboob-ur-Rahman"/>
            <person name="Ware D."/>
            <person name="Westhoff P."/>
            <person name="Mayer K.F."/>
            <person name="Messing J."/>
            <person name="Rokhsar D.S."/>
        </authorList>
    </citation>
    <scope>NUCLEOTIDE SEQUENCE [LARGE SCALE GENOMIC DNA]</scope>
    <source>
        <strain evidence="2">cv. BTx623</strain>
    </source>
</reference>